<gene>
    <name evidence="3" type="primary">mltB</name>
    <name evidence="3" type="ORF">FXF49_08655</name>
</gene>
<dbReference type="CDD" id="cd13399">
    <property type="entry name" value="Slt35-like"/>
    <property type="match status" value="1"/>
</dbReference>
<dbReference type="Pfam" id="PF13406">
    <property type="entry name" value="SLT_2"/>
    <property type="match status" value="1"/>
</dbReference>
<dbReference type="AlphaFoldDB" id="A0A5D0MNF0"/>
<dbReference type="InterPro" id="IPR031304">
    <property type="entry name" value="SLT_2"/>
</dbReference>
<dbReference type="NCBIfam" id="TIGR02282">
    <property type="entry name" value="MltB"/>
    <property type="match status" value="1"/>
</dbReference>
<evidence type="ECO:0000259" key="2">
    <source>
        <dbReference type="Pfam" id="PF13406"/>
    </source>
</evidence>
<organism evidence="3 4">
    <name type="scientific">Flexistipes sinusarabici</name>
    <dbReference type="NCBI Taxonomy" id="2352"/>
    <lineage>
        <taxon>Bacteria</taxon>
        <taxon>Pseudomonadati</taxon>
        <taxon>Deferribacterota</taxon>
        <taxon>Deferribacteres</taxon>
        <taxon>Deferribacterales</taxon>
        <taxon>Flexistipitaceae</taxon>
        <taxon>Flexistipes</taxon>
    </lineage>
</organism>
<sequence>MLRLMFVLFFYLFFSSFSHSLVIADKIAEKFDLPRNYVKENLSKAEIVDKVTDLISKPAETKEWGDYKKIFVNEQRISLGKDFYRKYREELERAENEFYVSSEIIAAVLGVETFFGRYSPEFNALDSLYTLAMNYERRSEYFTYELGNLLLYSYKNNINPKEIRSSYAGAIGYPQFMPSNILKYAVDFDEDGLVDLVNSMSDAIGSVANFLKQHGWHYSDPTAVTVAFGRERLTGEWMSISKLKEKGVSFPFGLSEHKIKLIRLKDGENDIYWAVFHNFEVLKRYNPSNKYALSVLLLAVALK</sequence>
<protein>
    <submittedName>
        <fullName evidence="3">Lytic murein transglycosylase B</fullName>
    </submittedName>
</protein>
<proteinExistence type="predicted"/>
<dbReference type="Proteomes" id="UP000323337">
    <property type="component" value="Unassembled WGS sequence"/>
</dbReference>
<dbReference type="InterPro" id="IPR023346">
    <property type="entry name" value="Lysozyme-like_dom_sf"/>
</dbReference>
<dbReference type="Gene3D" id="1.10.8.350">
    <property type="entry name" value="Bacterial muramidase"/>
    <property type="match status" value="1"/>
</dbReference>
<feature type="active site" evidence="1">
    <location>
        <position position="112"/>
    </location>
</feature>
<accession>A0A5D0MNF0</accession>
<dbReference type="PANTHER" id="PTHR30163">
    <property type="entry name" value="MEMBRANE-BOUND LYTIC MUREIN TRANSGLYCOSYLASE B"/>
    <property type="match status" value="1"/>
</dbReference>
<dbReference type="SUPFAM" id="SSF53955">
    <property type="entry name" value="Lysozyme-like"/>
    <property type="match status" value="1"/>
</dbReference>
<reference evidence="3 4" key="1">
    <citation type="submission" date="2019-08" db="EMBL/GenBank/DDBJ databases">
        <title>Genomic characterization of a novel candidate phylum (ARYD3) from a high temperature, high salinity tertiary oil reservoir in north central Oklahoma, USA.</title>
        <authorList>
            <person name="Youssef N.H."/>
            <person name="Yadav A."/>
            <person name="Elshahed M.S."/>
        </authorList>
    </citation>
    <scope>NUCLEOTIDE SEQUENCE [LARGE SCALE GENOMIC DNA]</scope>
    <source>
        <strain evidence="3">ARYD1</strain>
    </source>
</reference>
<name>A0A5D0MNF0_FLESI</name>
<dbReference type="Gene3D" id="1.10.530.10">
    <property type="match status" value="1"/>
</dbReference>
<dbReference type="EMBL" id="VSIV01000224">
    <property type="protein sequence ID" value="TYB32990.1"/>
    <property type="molecule type" value="Genomic_DNA"/>
</dbReference>
<dbReference type="InterPro" id="IPR011757">
    <property type="entry name" value="Lytic_transglycosylase_MltB"/>
</dbReference>
<dbReference type="InterPro" id="IPR043426">
    <property type="entry name" value="MltB-like"/>
</dbReference>
<comment type="caution">
    <text evidence="3">The sequence shown here is derived from an EMBL/GenBank/DDBJ whole genome shotgun (WGS) entry which is preliminary data.</text>
</comment>
<evidence type="ECO:0000313" key="3">
    <source>
        <dbReference type="EMBL" id="TYB32990.1"/>
    </source>
</evidence>
<dbReference type="PANTHER" id="PTHR30163:SF9">
    <property type="entry name" value="MEMBRANE-BOUND LYTIC MUREIN TRANSGLYCOSYLASE B"/>
    <property type="match status" value="1"/>
</dbReference>
<evidence type="ECO:0000256" key="1">
    <source>
        <dbReference type="PIRSR" id="PIRSR611757-1"/>
    </source>
</evidence>
<evidence type="ECO:0000313" key="4">
    <source>
        <dbReference type="Proteomes" id="UP000323337"/>
    </source>
</evidence>
<dbReference type="GO" id="GO:0008933">
    <property type="term" value="F:peptidoglycan lytic transglycosylase activity"/>
    <property type="evidence" value="ECO:0007669"/>
    <property type="project" value="TreeGrafter"/>
</dbReference>
<dbReference type="GO" id="GO:0009253">
    <property type="term" value="P:peptidoglycan catabolic process"/>
    <property type="evidence" value="ECO:0007669"/>
    <property type="project" value="TreeGrafter"/>
</dbReference>
<feature type="domain" description="Transglycosylase SLT" evidence="2">
    <location>
        <begin position="25"/>
        <end position="299"/>
    </location>
</feature>